<name>A0A9P6D9G1_PLEER</name>
<dbReference type="AlphaFoldDB" id="A0A9P6D9G1"/>
<keyword evidence="2" id="KW-1185">Reference proteome</keyword>
<dbReference type="SUPFAM" id="SSF53098">
    <property type="entry name" value="Ribonuclease H-like"/>
    <property type="match status" value="1"/>
</dbReference>
<dbReference type="EMBL" id="MU154761">
    <property type="protein sequence ID" value="KAF9487628.1"/>
    <property type="molecule type" value="Genomic_DNA"/>
</dbReference>
<proteinExistence type="predicted"/>
<dbReference type="InterPro" id="IPR036397">
    <property type="entry name" value="RNaseH_sf"/>
</dbReference>
<evidence type="ECO:0000313" key="1">
    <source>
        <dbReference type="EMBL" id="KAF9487628.1"/>
    </source>
</evidence>
<dbReference type="GO" id="GO:0003676">
    <property type="term" value="F:nucleic acid binding"/>
    <property type="evidence" value="ECO:0007669"/>
    <property type="project" value="InterPro"/>
</dbReference>
<sequence>MARIRSLPLYELWYPQVTIIQDTDAATKHLEDIYPDIPREGYTVSVSITLTHTNNIRLVSVCHSDSVYTFDIKLIGAFPPHLRCLLEDEDVVKIGHGILNIAWRLYHEHGIKLTMGGEISRLHRIFNTRDTTIGEPFNNPVPLSAIAERWLEKTIVNEYIQCRWVDIFELVHYKQASAIAGIVGQSYHAMREGNRVDSVANKYWIFTSVEYATGTVLGRCEEFPLHTLADTSCIEPLRRASDRIRATLSEANLHIQRIGIQTNTEHQYPRISVEEPEQQ</sequence>
<evidence type="ECO:0000313" key="2">
    <source>
        <dbReference type="Proteomes" id="UP000807025"/>
    </source>
</evidence>
<evidence type="ECO:0008006" key="3">
    <source>
        <dbReference type="Google" id="ProtNLM"/>
    </source>
</evidence>
<protein>
    <recommendedName>
        <fullName evidence="3">3'-5' exonuclease domain-containing protein</fullName>
    </recommendedName>
</protein>
<dbReference type="OrthoDB" id="3032825at2759"/>
<comment type="caution">
    <text evidence="1">The sequence shown here is derived from an EMBL/GenBank/DDBJ whole genome shotgun (WGS) entry which is preliminary data.</text>
</comment>
<dbReference type="Proteomes" id="UP000807025">
    <property type="component" value="Unassembled WGS sequence"/>
</dbReference>
<dbReference type="Gene3D" id="3.30.420.10">
    <property type="entry name" value="Ribonuclease H-like superfamily/Ribonuclease H"/>
    <property type="match status" value="1"/>
</dbReference>
<accession>A0A9P6D9G1</accession>
<gene>
    <name evidence="1" type="ORF">BDN71DRAFT_1513786</name>
</gene>
<reference evidence="1" key="1">
    <citation type="submission" date="2020-11" db="EMBL/GenBank/DDBJ databases">
        <authorList>
            <consortium name="DOE Joint Genome Institute"/>
            <person name="Ahrendt S."/>
            <person name="Riley R."/>
            <person name="Andreopoulos W."/>
            <person name="Labutti K."/>
            <person name="Pangilinan J."/>
            <person name="Ruiz-Duenas F.J."/>
            <person name="Barrasa J.M."/>
            <person name="Sanchez-Garcia M."/>
            <person name="Camarero S."/>
            <person name="Miyauchi S."/>
            <person name="Serrano A."/>
            <person name="Linde D."/>
            <person name="Babiker R."/>
            <person name="Drula E."/>
            <person name="Ayuso-Fernandez I."/>
            <person name="Pacheco R."/>
            <person name="Padilla G."/>
            <person name="Ferreira P."/>
            <person name="Barriuso J."/>
            <person name="Kellner H."/>
            <person name="Castanera R."/>
            <person name="Alfaro M."/>
            <person name="Ramirez L."/>
            <person name="Pisabarro A.G."/>
            <person name="Kuo A."/>
            <person name="Tritt A."/>
            <person name="Lipzen A."/>
            <person name="He G."/>
            <person name="Yan M."/>
            <person name="Ng V."/>
            <person name="Cullen D."/>
            <person name="Martin F."/>
            <person name="Rosso M.-N."/>
            <person name="Henrissat B."/>
            <person name="Hibbett D."/>
            <person name="Martinez A.T."/>
            <person name="Grigoriev I.V."/>
        </authorList>
    </citation>
    <scope>NUCLEOTIDE SEQUENCE</scope>
    <source>
        <strain evidence="1">ATCC 90797</strain>
    </source>
</reference>
<dbReference type="InterPro" id="IPR012337">
    <property type="entry name" value="RNaseH-like_sf"/>
</dbReference>
<organism evidence="1 2">
    <name type="scientific">Pleurotus eryngii</name>
    <name type="common">Boletus of the steppes</name>
    <dbReference type="NCBI Taxonomy" id="5323"/>
    <lineage>
        <taxon>Eukaryota</taxon>
        <taxon>Fungi</taxon>
        <taxon>Dikarya</taxon>
        <taxon>Basidiomycota</taxon>
        <taxon>Agaricomycotina</taxon>
        <taxon>Agaricomycetes</taxon>
        <taxon>Agaricomycetidae</taxon>
        <taxon>Agaricales</taxon>
        <taxon>Pleurotineae</taxon>
        <taxon>Pleurotaceae</taxon>
        <taxon>Pleurotus</taxon>
    </lineage>
</organism>